<evidence type="ECO:0000313" key="3">
    <source>
        <dbReference type="Proteomes" id="UP000724874"/>
    </source>
</evidence>
<sequence>MWANRSDVLQDMRVNVSEEGSPDVIWYKERYLGDNEIIENVVHNPTSTVLWTIHRPSSRGWYIRIRSPAFPPGVFIPLTPIPSTSPLHADAALSFNSRTNTAPALPTSDSNTPFSTSGSVSSVASSSSSGVHSYPPTPIATSPTSSFSKFSAGYFDGATPTQANFNSIKTHKRPIRGSLRPSSQITQFLLAPSSIPPSTHQPDPATMGFFAKALAVLKNNRPSHSNSFTLSRVLSASRSRGPTGAATPPPRYASNISQPIPELHTPLLVFHDRTPVYTVRSLTGLIELDKAEMTNLGVDASFWITVALTYLEFLEEREVSALPIDIINV</sequence>
<dbReference type="Proteomes" id="UP000724874">
    <property type="component" value="Unassembled WGS sequence"/>
</dbReference>
<gene>
    <name evidence="2" type="ORF">CPB84DRAFT_1730415</name>
</gene>
<name>A0A9P5NQI1_GYMJU</name>
<feature type="compositionally biased region" description="Polar residues" evidence="1">
    <location>
        <begin position="100"/>
        <end position="114"/>
    </location>
</feature>
<reference evidence="2" key="1">
    <citation type="submission" date="2020-11" db="EMBL/GenBank/DDBJ databases">
        <authorList>
            <consortium name="DOE Joint Genome Institute"/>
            <person name="Ahrendt S."/>
            <person name="Riley R."/>
            <person name="Andreopoulos W."/>
            <person name="LaButti K."/>
            <person name="Pangilinan J."/>
            <person name="Ruiz-duenas F.J."/>
            <person name="Barrasa J.M."/>
            <person name="Sanchez-Garcia M."/>
            <person name="Camarero S."/>
            <person name="Miyauchi S."/>
            <person name="Serrano A."/>
            <person name="Linde D."/>
            <person name="Babiker R."/>
            <person name="Drula E."/>
            <person name="Ayuso-Fernandez I."/>
            <person name="Pacheco R."/>
            <person name="Padilla G."/>
            <person name="Ferreira P."/>
            <person name="Barriuso J."/>
            <person name="Kellner H."/>
            <person name="Castanera R."/>
            <person name="Alfaro M."/>
            <person name="Ramirez L."/>
            <person name="Pisabarro A.G."/>
            <person name="Kuo A."/>
            <person name="Tritt A."/>
            <person name="Lipzen A."/>
            <person name="He G."/>
            <person name="Yan M."/>
            <person name="Ng V."/>
            <person name="Cullen D."/>
            <person name="Martin F."/>
            <person name="Rosso M.-N."/>
            <person name="Henrissat B."/>
            <person name="Hibbett D."/>
            <person name="Martinez A.T."/>
            <person name="Grigoriev I.V."/>
        </authorList>
    </citation>
    <scope>NUCLEOTIDE SEQUENCE</scope>
    <source>
        <strain evidence="2">AH 44721</strain>
    </source>
</reference>
<dbReference type="EMBL" id="JADNYJ010000047">
    <property type="protein sequence ID" value="KAF8900495.1"/>
    <property type="molecule type" value="Genomic_DNA"/>
</dbReference>
<comment type="caution">
    <text evidence="2">The sequence shown here is derived from an EMBL/GenBank/DDBJ whole genome shotgun (WGS) entry which is preliminary data.</text>
</comment>
<feature type="region of interest" description="Disordered" evidence="1">
    <location>
        <begin position="100"/>
        <end position="137"/>
    </location>
</feature>
<protein>
    <submittedName>
        <fullName evidence="2">Uncharacterized protein</fullName>
    </submittedName>
</protein>
<dbReference type="AlphaFoldDB" id="A0A9P5NQI1"/>
<evidence type="ECO:0000256" key="1">
    <source>
        <dbReference type="SAM" id="MobiDB-lite"/>
    </source>
</evidence>
<feature type="compositionally biased region" description="Low complexity" evidence="1">
    <location>
        <begin position="115"/>
        <end position="137"/>
    </location>
</feature>
<proteinExistence type="predicted"/>
<organism evidence="2 3">
    <name type="scientific">Gymnopilus junonius</name>
    <name type="common">Spectacular rustgill mushroom</name>
    <name type="synonym">Gymnopilus spectabilis subsp. junonius</name>
    <dbReference type="NCBI Taxonomy" id="109634"/>
    <lineage>
        <taxon>Eukaryota</taxon>
        <taxon>Fungi</taxon>
        <taxon>Dikarya</taxon>
        <taxon>Basidiomycota</taxon>
        <taxon>Agaricomycotina</taxon>
        <taxon>Agaricomycetes</taxon>
        <taxon>Agaricomycetidae</taxon>
        <taxon>Agaricales</taxon>
        <taxon>Agaricineae</taxon>
        <taxon>Hymenogastraceae</taxon>
        <taxon>Gymnopilus</taxon>
    </lineage>
</organism>
<dbReference type="OrthoDB" id="3362250at2759"/>
<keyword evidence="3" id="KW-1185">Reference proteome</keyword>
<accession>A0A9P5NQI1</accession>
<evidence type="ECO:0000313" key="2">
    <source>
        <dbReference type="EMBL" id="KAF8900495.1"/>
    </source>
</evidence>